<reference evidence="3" key="1">
    <citation type="journal article" date="2019" name="Int. J. Syst. Evol. Microbiol.">
        <title>The Global Catalogue of Microorganisms (GCM) 10K type strain sequencing project: providing services to taxonomists for standard genome sequencing and annotation.</title>
        <authorList>
            <consortium name="The Broad Institute Genomics Platform"/>
            <consortium name="The Broad Institute Genome Sequencing Center for Infectious Disease"/>
            <person name="Wu L."/>
            <person name="Ma J."/>
        </authorList>
    </citation>
    <scope>NUCLEOTIDE SEQUENCE [LARGE SCALE GENOMIC DNA]</scope>
    <source>
        <strain evidence="3">CGMCC 4.7177</strain>
    </source>
</reference>
<dbReference type="RefSeq" id="WP_381182158.1">
    <property type="nucleotide sequence ID" value="NZ_JBHSFK010000003.1"/>
</dbReference>
<name>A0ABV9AKT3_9ACTN</name>
<dbReference type="EC" id="1.14.-.-" evidence="2"/>
<proteinExistence type="predicted"/>
<evidence type="ECO:0000259" key="1">
    <source>
        <dbReference type="PROSITE" id="PS51725"/>
    </source>
</evidence>
<keyword evidence="3" id="KW-1185">Reference proteome</keyword>
<keyword evidence="2" id="KW-0560">Oxidoreductase</keyword>
<dbReference type="GO" id="GO:0004497">
    <property type="term" value="F:monooxygenase activity"/>
    <property type="evidence" value="ECO:0007669"/>
    <property type="project" value="UniProtKB-KW"/>
</dbReference>
<evidence type="ECO:0000313" key="3">
    <source>
        <dbReference type="Proteomes" id="UP001595839"/>
    </source>
</evidence>
<dbReference type="InterPro" id="IPR007138">
    <property type="entry name" value="ABM_dom"/>
</dbReference>
<gene>
    <name evidence="2" type="ORF">ACFPIH_06565</name>
</gene>
<comment type="caution">
    <text evidence="2">The sequence shown here is derived from an EMBL/GenBank/DDBJ whole genome shotgun (WGS) entry which is preliminary data.</text>
</comment>
<dbReference type="EMBL" id="JBHSFK010000003">
    <property type="protein sequence ID" value="MFC4499188.1"/>
    <property type="molecule type" value="Genomic_DNA"/>
</dbReference>
<dbReference type="Proteomes" id="UP001595839">
    <property type="component" value="Unassembled WGS sequence"/>
</dbReference>
<evidence type="ECO:0000313" key="2">
    <source>
        <dbReference type="EMBL" id="MFC4499188.1"/>
    </source>
</evidence>
<dbReference type="PROSITE" id="PS51725">
    <property type="entry name" value="ABM"/>
    <property type="match status" value="1"/>
</dbReference>
<dbReference type="InterPro" id="IPR011008">
    <property type="entry name" value="Dimeric_a/b-barrel"/>
</dbReference>
<feature type="domain" description="ABM" evidence="1">
    <location>
        <begin position="3"/>
        <end position="92"/>
    </location>
</feature>
<dbReference type="Gene3D" id="3.30.70.100">
    <property type="match status" value="1"/>
</dbReference>
<accession>A0ABV9AKT3</accession>
<dbReference type="Pfam" id="PF03992">
    <property type="entry name" value="ABM"/>
    <property type="match status" value="1"/>
</dbReference>
<keyword evidence="2" id="KW-0503">Monooxygenase</keyword>
<dbReference type="SUPFAM" id="SSF54909">
    <property type="entry name" value="Dimeric alpha+beta barrel"/>
    <property type="match status" value="1"/>
</dbReference>
<sequence length="111" mass="12880">MSIRVVITATIRPEDRDAFEKAYLEVTENVRGTPGHIRDALLRDTSDTTRYSLIAEWESEEVFRAWADDPEHMRQSAAMYPYWADSFRRGIYEVRATLESYDTDRAVTAAE</sequence>
<organism evidence="2 3">
    <name type="scientific">Streptomyces vulcanius</name>
    <dbReference type="NCBI Taxonomy" id="1441876"/>
    <lineage>
        <taxon>Bacteria</taxon>
        <taxon>Bacillati</taxon>
        <taxon>Actinomycetota</taxon>
        <taxon>Actinomycetes</taxon>
        <taxon>Kitasatosporales</taxon>
        <taxon>Streptomycetaceae</taxon>
        <taxon>Streptomyces</taxon>
    </lineage>
</organism>
<protein>
    <submittedName>
        <fullName evidence="2">Antibiotic biosynthesis monooxygenase family protein</fullName>
        <ecNumber evidence="2">1.14.-.-</ecNumber>
    </submittedName>
</protein>